<evidence type="ECO:0000256" key="8">
    <source>
        <dbReference type="RuleBase" id="RU003426"/>
    </source>
</evidence>
<dbReference type="GO" id="GO:0006108">
    <property type="term" value="P:malate metabolic process"/>
    <property type="evidence" value="ECO:0007669"/>
    <property type="project" value="TreeGrafter"/>
</dbReference>
<dbReference type="Pfam" id="PF00390">
    <property type="entry name" value="malic"/>
    <property type="match status" value="1"/>
</dbReference>
<feature type="region of interest" description="Disordered" evidence="9">
    <location>
        <begin position="1"/>
        <end position="30"/>
    </location>
</feature>
<evidence type="ECO:0000256" key="9">
    <source>
        <dbReference type="SAM" id="MobiDB-lite"/>
    </source>
</evidence>
<dbReference type="SUPFAM" id="SSF53223">
    <property type="entry name" value="Aminoacid dehydrogenase-like, N-terminal domain"/>
    <property type="match status" value="1"/>
</dbReference>
<evidence type="ECO:0000256" key="2">
    <source>
        <dbReference type="ARBA" id="ARBA00008785"/>
    </source>
</evidence>
<feature type="domain" description="Malic enzyme N-terminal" evidence="11">
    <location>
        <begin position="109"/>
        <end position="290"/>
    </location>
</feature>
<dbReference type="GO" id="GO:0046872">
    <property type="term" value="F:metal ion binding"/>
    <property type="evidence" value="ECO:0007669"/>
    <property type="project" value="UniProtKB-KW"/>
</dbReference>
<dbReference type="Pfam" id="PF03949">
    <property type="entry name" value="Malic_M"/>
    <property type="match status" value="1"/>
</dbReference>
<feature type="binding site" evidence="7">
    <location>
        <position position="276"/>
    </location>
    <ligand>
        <name>a divalent metal cation</name>
        <dbReference type="ChEBI" id="CHEBI:60240"/>
    </ligand>
</feature>
<evidence type="ECO:0000256" key="1">
    <source>
        <dbReference type="ARBA" id="ARBA00001936"/>
    </source>
</evidence>
<dbReference type="PANTHER" id="PTHR23406">
    <property type="entry name" value="MALIC ENZYME-RELATED"/>
    <property type="match status" value="1"/>
</dbReference>
<dbReference type="SMART" id="SM01274">
    <property type="entry name" value="malic"/>
    <property type="match status" value="1"/>
</dbReference>
<dbReference type="EMBL" id="JALJOU010000009">
    <property type="protein sequence ID" value="KAK9841954.1"/>
    <property type="molecule type" value="Genomic_DNA"/>
</dbReference>
<dbReference type="InterPro" id="IPR037062">
    <property type="entry name" value="Malic_N_dom_sf"/>
</dbReference>
<feature type="binding site" evidence="6">
    <location>
        <position position="442"/>
    </location>
    <ligand>
        <name>(S)-malate</name>
        <dbReference type="ChEBI" id="CHEBI:15589"/>
    </ligand>
</feature>
<evidence type="ECO:0000256" key="6">
    <source>
        <dbReference type="PIRSR" id="PIRSR000106-2"/>
    </source>
</evidence>
<feature type="compositionally biased region" description="Basic and acidic residues" evidence="9">
    <location>
        <begin position="12"/>
        <end position="25"/>
    </location>
</feature>
<comment type="caution">
    <text evidence="12">The sequence shown here is derived from an EMBL/GenBank/DDBJ whole genome shotgun (WGS) entry which is preliminary data.</text>
</comment>
<dbReference type="FunFam" id="3.40.50.720:FF:000182">
    <property type="entry name" value="NAD-dependent malic enzyme"/>
    <property type="match status" value="1"/>
</dbReference>
<proteinExistence type="inferred from homology"/>
<dbReference type="PANTHER" id="PTHR23406:SF32">
    <property type="entry name" value="NADP-DEPENDENT MALIC ENZYME"/>
    <property type="match status" value="1"/>
</dbReference>
<dbReference type="PRINTS" id="PR00072">
    <property type="entry name" value="MALOXRDTASE"/>
</dbReference>
<keyword evidence="13" id="KW-1185">Reference proteome</keyword>
<evidence type="ECO:0000256" key="3">
    <source>
        <dbReference type="ARBA" id="ARBA00022723"/>
    </source>
</evidence>
<dbReference type="InterPro" id="IPR036291">
    <property type="entry name" value="NAD(P)-bd_dom_sf"/>
</dbReference>
<feature type="binding site" evidence="7">
    <location>
        <position position="299"/>
    </location>
    <ligand>
        <name>a divalent metal cation</name>
        <dbReference type="ChEBI" id="CHEBI:60240"/>
    </ligand>
</feature>
<name>A0AAW1S7N4_9CHLO</name>
<feature type="binding site" evidence="6">
    <location>
        <position position="186"/>
    </location>
    <ligand>
        <name>(S)-malate</name>
        <dbReference type="ChEBI" id="CHEBI:15589"/>
    </ligand>
</feature>
<gene>
    <name evidence="12" type="ORF">WJX81_000859</name>
</gene>
<accession>A0AAW1S7N4</accession>
<reference evidence="12 13" key="1">
    <citation type="journal article" date="2024" name="Nat. Commun.">
        <title>Phylogenomics reveals the evolutionary origins of lichenization in chlorophyte algae.</title>
        <authorList>
            <person name="Puginier C."/>
            <person name="Libourel C."/>
            <person name="Otte J."/>
            <person name="Skaloud P."/>
            <person name="Haon M."/>
            <person name="Grisel S."/>
            <person name="Petersen M."/>
            <person name="Berrin J.G."/>
            <person name="Delaux P.M."/>
            <person name="Dal Grande F."/>
            <person name="Keller J."/>
        </authorList>
    </citation>
    <scope>NUCLEOTIDE SEQUENCE [LARGE SCALE GENOMIC DNA]</scope>
    <source>
        <strain evidence="12 13">SAG 245.80</strain>
    </source>
</reference>
<organism evidence="12 13">
    <name type="scientific">Elliptochloris bilobata</name>
    <dbReference type="NCBI Taxonomy" id="381761"/>
    <lineage>
        <taxon>Eukaryota</taxon>
        <taxon>Viridiplantae</taxon>
        <taxon>Chlorophyta</taxon>
        <taxon>core chlorophytes</taxon>
        <taxon>Trebouxiophyceae</taxon>
        <taxon>Trebouxiophyceae incertae sedis</taxon>
        <taxon>Elliptochloris clade</taxon>
        <taxon>Elliptochloris</taxon>
    </lineage>
</organism>
<protein>
    <recommendedName>
        <fullName evidence="8">Malic enzyme</fullName>
    </recommendedName>
</protein>
<dbReference type="GO" id="GO:0004471">
    <property type="term" value="F:malate dehydrogenase (decarboxylating) (NAD+) activity"/>
    <property type="evidence" value="ECO:0007669"/>
    <property type="project" value="TreeGrafter"/>
</dbReference>
<dbReference type="InterPro" id="IPR012302">
    <property type="entry name" value="Malic_NAD-bd"/>
</dbReference>
<feature type="active site" description="Proton donor" evidence="5">
    <location>
        <position position="132"/>
    </location>
</feature>
<dbReference type="Proteomes" id="UP001445335">
    <property type="component" value="Unassembled WGS sequence"/>
</dbReference>
<dbReference type="InterPro" id="IPR001891">
    <property type="entry name" value="Malic_OxRdtase"/>
</dbReference>
<dbReference type="InterPro" id="IPR046346">
    <property type="entry name" value="Aminoacid_DH-like_N_sf"/>
</dbReference>
<evidence type="ECO:0000256" key="7">
    <source>
        <dbReference type="PIRSR" id="PIRSR000106-3"/>
    </source>
</evidence>
<evidence type="ECO:0000256" key="4">
    <source>
        <dbReference type="ARBA" id="ARBA00023002"/>
    </source>
</evidence>
<dbReference type="InterPro" id="IPR012301">
    <property type="entry name" value="Malic_N_dom"/>
</dbReference>
<comment type="cofactor">
    <cofactor evidence="1">
        <name>Mn(2+)</name>
        <dbReference type="ChEBI" id="CHEBI:29035"/>
    </cofactor>
</comment>
<dbReference type="InterPro" id="IPR015884">
    <property type="entry name" value="Malic_enzyme_CS"/>
</dbReference>
<dbReference type="SMART" id="SM00919">
    <property type="entry name" value="Malic_M"/>
    <property type="match status" value="1"/>
</dbReference>
<comment type="similarity">
    <text evidence="2 8">Belongs to the malic enzymes family.</text>
</comment>
<dbReference type="PROSITE" id="PS00331">
    <property type="entry name" value="MALIC_ENZYMES"/>
    <property type="match status" value="1"/>
</dbReference>
<evidence type="ECO:0000313" key="13">
    <source>
        <dbReference type="Proteomes" id="UP001445335"/>
    </source>
</evidence>
<comment type="cofactor">
    <cofactor evidence="7">
        <name>Mg(2+)</name>
        <dbReference type="ChEBI" id="CHEBI:18420"/>
    </cofactor>
    <cofactor evidence="7">
        <name>Mn(2+)</name>
        <dbReference type="ChEBI" id="CHEBI:29035"/>
    </cofactor>
    <text evidence="7">Divalent metal cations. Prefers magnesium or manganese.</text>
</comment>
<dbReference type="PIRSF" id="PIRSF000106">
    <property type="entry name" value="ME"/>
    <property type="match status" value="1"/>
</dbReference>
<feature type="binding site" evidence="6">
    <location>
        <position position="486"/>
    </location>
    <ligand>
        <name>(S)-malate</name>
        <dbReference type="ChEBI" id="CHEBI:15589"/>
    </ligand>
</feature>
<dbReference type="AlphaFoldDB" id="A0AAW1S7N4"/>
<keyword evidence="4 8" id="KW-0560">Oxidoreductase</keyword>
<evidence type="ECO:0000313" key="12">
    <source>
        <dbReference type="EMBL" id="KAK9841954.1"/>
    </source>
</evidence>
<dbReference type="GO" id="GO:0051287">
    <property type="term" value="F:NAD binding"/>
    <property type="evidence" value="ECO:0007669"/>
    <property type="project" value="InterPro"/>
</dbReference>
<dbReference type="Gene3D" id="3.40.50.10380">
    <property type="entry name" value="Malic enzyme, N-terminal domain"/>
    <property type="match status" value="1"/>
</dbReference>
<dbReference type="GO" id="GO:0005739">
    <property type="term" value="C:mitochondrion"/>
    <property type="evidence" value="ECO:0007669"/>
    <property type="project" value="TreeGrafter"/>
</dbReference>
<feature type="domain" description="Malic enzyme NAD-binding" evidence="10">
    <location>
        <begin position="300"/>
        <end position="555"/>
    </location>
</feature>
<evidence type="ECO:0000256" key="5">
    <source>
        <dbReference type="PIRSR" id="PIRSR000106-1"/>
    </source>
</evidence>
<feature type="binding site" evidence="7">
    <location>
        <position position="275"/>
    </location>
    <ligand>
        <name>a divalent metal cation</name>
        <dbReference type="ChEBI" id="CHEBI:60240"/>
    </ligand>
</feature>
<dbReference type="SUPFAM" id="SSF51735">
    <property type="entry name" value="NAD(P)-binding Rossmann-fold domains"/>
    <property type="match status" value="1"/>
</dbReference>
<dbReference type="Gene3D" id="3.40.50.720">
    <property type="entry name" value="NAD(P)-binding Rossmann-like Domain"/>
    <property type="match status" value="1"/>
</dbReference>
<feature type="active site" description="Proton acceptor" evidence="5">
    <location>
        <position position="204"/>
    </location>
</feature>
<evidence type="ECO:0000259" key="10">
    <source>
        <dbReference type="SMART" id="SM00919"/>
    </source>
</evidence>
<keyword evidence="3 7" id="KW-0479">Metal-binding</keyword>
<dbReference type="NCBIfam" id="NF010052">
    <property type="entry name" value="PRK13529.1"/>
    <property type="match status" value="1"/>
</dbReference>
<sequence length="593" mass="65164">MTATLEKATVNGEERSVHGVKDVTKPGDPGTRTAEVRSIMEHGHAPLIWNPDMNKGTAFTAEERKEKGLEGLLPPIVETIELQAERVMLQLRNDCGTDLARYVLLYQLGTHNRALLYYVLINNLEELAPIVYTPIVGEACQKFDRIYRSAMGMFFDAFAQRGHFRKMLDNWPSHNVQIIVVSDGSRILGLGDLGVNGMGIPLGKIQLYVAGGGFHPEHSLPAIIDSGTNTKDNIEDKFYFGNKKPRLSQEESVAAVEEFCMAVHDKWPNCLVQFEDFETSLAFAILEKMRNRLLCFNDDIQGTGAVVTTGFLNGMKAQGTPLGEAKVVFYGAGSSAVGVASMIARLIELDAKISAEDARKAIFMVDSKGLITTSRGDKLPSHKQQMARRDDTPNMKDLREIIEYVKPHALIGLSGAGPMFKQDAIEELCHHVEKPLVFPLSNPTDKAEITAEHAYEWTHGQAIFASGSPFKPYEYEGNMLVPGQANNVLIFPGVGFGAVMSKAKKVTDEMMLAAARALADFVSPEDIKRGKLYPDIKDLRAVSAVVATKVAEEALSQGLGSMEAPSEGLHKFITDRMWDPRKPSLNLSRTVGL</sequence>
<evidence type="ECO:0000259" key="11">
    <source>
        <dbReference type="SMART" id="SM01274"/>
    </source>
</evidence>